<dbReference type="InterPro" id="IPR036380">
    <property type="entry name" value="Isochorismatase-like_sf"/>
</dbReference>
<comment type="caution">
    <text evidence="4">The sequence shown here is derived from an EMBL/GenBank/DDBJ whole genome shotgun (WGS) entry which is preliminary data.</text>
</comment>
<evidence type="ECO:0000256" key="2">
    <source>
        <dbReference type="ARBA" id="ARBA00022801"/>
    </source>
</evidence>
<dbReference type="OrthoDB" id="245563at2759"/>
<protein>
    <submittedName>
        <fullName evidence="4">Isochorismatase hydrolase</fullName>
    </submittedName>
</protein>
<gene>
    <name evidence="4" type="ORF">BCR32DRAFT_215581</name>
</gene>
<accession>A0A1Y1XMT0</accession>
<dbReference type="STRING" id="1754192.A0A1Y1XMT0"/>
<evidence type="ECO:0000259" key="3">
    <source>
        <dbReference type="Pfam" id="PF00857"/>
    </source>
</evidence>
<dbReference type="Pfam" id="PF00857">
    <property type="entry name" value="Isochorismatase"/>
    <property type="match status" value="1"/>
</dbReference>
<dbReference type="SUPFAM" id="SSF52499">
    <property type="entry name" value="Isochorismatase-like hydrolases"/>
    <property type="match status" value="1"/>
</dbReference>
<evidence type="ECO:0000256" key="1">
    <source>
        <dbReference type="ARBA" id="ARBA00006336"/>
    </source>
</evidence>
<reference evidence="4 5" key="1">
    <citation type="submission" date="2016-08" db="EMBL/GenBank/DDBJ databases">
        <title>A Parts List for Fungal Cellulosomes Revealed by Comparative Genomics.</title>
        <authorList>
            <consortium name="DOE Joint Genome Institute"/>
            <person name="Haitjema C.H."/>
            <person name="Gilmore S.P."/>
            <person name="Henske J.K."/>
            <person name="Solomon K.V."/>
            <person name="De Groot R."/>
            <person name="Kuo A."/>
            <person name="Mondo S.J."/>
            <person name="Salamov A.A."/>
            <person name="Labutti K."/>
            <person name="Zhao Z."/>
            <person name="Chiniquy J."/>
            <person name="Barry K."/>
            <person name="Brewer H.M."/>
            <person name="Purvine S.O."/>
            <person name="Wright A.T."/>
            <person name="Boxma B."/>
            <person name="Van Alen T."/>
            <person name="Hackstein J.H."/>
            <person name="Baker S.E."/>
            <person name="Grigoriev I.V."/>
            <person name="O'Malley M.A."/>
        </authorList>
    </citation>
    <scope>NUCLEOTIDE SEQUENCE [LARGE SCALE GENOMIC DNA]</scope>
    <source>
        <strain evidence="4 5">S4</strain>
    </source>
</reference>
<dbReference type="InterPro" id="IPR050272">
    <property type="entry name" value="Isochorismatase-like_hydrls"/>
</dbReference>
<name>A0A1Y1XMT0_9FUNG</name>
<dbReference type="GO" id="GO:0016787">
    <property type="term" value="F:hydrolase activity"/>
    <property type="evidence" value="ECO:0007669"/>
    <property type="project" value="UniProtKB-KW"/>
</dbReference>
<dbReference type="EMBL" id="MCFG01000013">
    <property type="protein sequence ID" value="ORX87023.1"/>
    <property type="molecule type" value="Genomic_DNA"/>
</dbReference>
<evidence type="ECO:0000313" key="5">
    <source>
        <dbReference type="Proteomes" id="UP000193944"/>
    </source>
</evidence>
<dbReference type="AlphaFoldDB" id="A0A1Y1XMT0"/>
<dbReference type="Gene3D" id="3.40.50.850">
    <property type="entry name" value="Isochorismatase-like"/>
    <property type="match status" value="1"/>
</dbReference>
<dbReference type="PANTHER" id="PTHR43540">
    <property type="entry name" value="PEROXYUREIDOACRYLATE/UREIDOACRYLATE AMIDOHYDROLASE-RELATED"/>
    <property type="match status" value="1"/>
</dbReference>
<feature type="domain" description="Isochorismatase-like" evidence="3">
    <location>
        <begin position="25"/>
        <end position="194"/>
    </location>
</feature>
<organism evidence="4 5">
    <name type="scientific">Anaeromyces robustus</name>
    <dbReference type="NCBI Taxonomy" id="1754192"/>
    <lineage>
        <taxon>Eukaryota</taxon>
        <taxon>Fungi</taxon>
        <taxon>Fungi incertae sedis</taxon>
        <taxon>Chytridiomycota</taxon>
        <taxon>Chytridiomycota incertae sedis</taxon>
        <taxon>Neocallimastigomycetes</taxon>
        <taxon>Neocallimastigales</taxon>
        <taxon>Neocallimastigaceae</taxon>
        <taxon>Anaeromyces</taxon>
    </lineage>
</organism>
<comment type="similarity">
    <text evidence="1">Belongs to the isochorismatase family.</text>
</comment>
<dbReference type="PANTHER" id="PTHR43540:SF15">
    <property type="entry name" value="BLR5631 PROTEIN"/>
    <property type="match status" value="1"/>
</dbReference>
<dbReference type="InterPro" id="IPR000868">
    <property type="entry name" value="Isochorismatase-like_dom"/>
</dbReference>
<proteinExistence type="inferred from homology"/>
<reference evidence="4 5" key="2">
    <citation type="submission" date="2016-08" db="EMBL/GenBank/DDBJ databases">
        <title>Pervasive Adenine N6-methylation of Active Genes in Fungi.</title>
        <authorList>
            <consortium name="DOE Joint Genome Institute"/>
            <person name="Mondo S.J."/>
            <person name="Dannebaum R.O."/>
            <person name="Kuo R.C."/>
            <person name="Labutti K."/>
            <person name="Haridas S."/>
            <person name="Kuo A."/>
            <person name="Salamov A."/>
            <person name="Ahrendt S.R."/>
            <person name="Lipzen A."/>
            <person name="Sullivan W."/>
            <person name="Andreopoulos W.B."/>
            <person name="Clum A."/>
            <person name="Lindquist E."/>
            <person name="Daum C."/>
            <person name="Ramamoorthy G.K."/>
            <person name="Gryganskyi A."/>
            <person name="Culley D."/>
            <person name="Magnuson J.K."/>
            <person name="James T.Y."/>
            <person name="O'Malley M.A."/>
            <person name="Stajich J.E."/>
            <person name="Spatafora J.W."/>
            <person name="Visel A."/>
            <person name="Grigoriev I.V."/>
        </authorList>
    </citation>
    <scope>NUCLEOTIDE SEQUENCE [LARGE SCALE GENOMIC DNA]</scope>
    <source>
        <strain evidence="4 5">S4</strain>
    </source>
</reference>
<keyword evidence="2 4" id="KW-0378">Hydrolase</keyword>
<evidence type="ECO:0000313" key="4">
    <source>
        <dbReference type="EMBL" id="ORX87023.1"/>
    </source>
</evidence>
<sequence>MAPYGKTISEIQKLPKEKANLNDSVLLLVSAQQEFNPEFGKIPAHNFKTSSESIRYCLETARLNKVPVIHVMTVRDPNSELFSVGGVTTKPIKYLEPKADEKVIMKTTPNGFLNTNLKEEIDATGRKNLIICGYSTHLSIDATTRAACEQGYNVTIVANACGDRDIPDGMKNIVTGKNLHKATLATLNDQYATVVGEMYDI</sequence>
<keyword evidence="5" id="KW-1185">Reference proteome</keyword>
<dbReference type="Proteomes" id="UP000193944">
    <property type="component" value="Unassembled WGS sequence"/>
</dbReference>